<evidence type="ECO:0000313" key="2">
    <source>
        <dbReference type="EMBL" id="GGG26497.1"/>
    </source>
</evidence>
<keyword evidence="1" id="KW-0472">Membrane</keyword>
<name>A0A917LHY3_9BACL</name>
<dbReference type="EMBL" id="BMGR01000027">
    <property type="protein sequence ID" value="GGG26497.1"/>
    <property type="molecule type" value="Genomic_DNA"/>
</dbReference>
<feature type="transmembrane region" description="Helical" evidence="1">
    <location>
        <begin position="6"/>
        <end position="23"/>
    </location>
</feature>
<reference evidence="2" key="1">
    <citation type="journal article" date="2014" name="Int. J. Syst. Evol. Microbiol.">
        <title>Complete genome sequence of Corynebacterium casei LMG S-19264T (=DSM 44701T), isolated from a smear-ripened cheese.</title>
        <authorList>
            <consortium name="US DOE Joint Genome Institute (JGI-PGF)"/>
            <person name="Walter F."/>
            <person name="Albersmeier A."/>
            <person name="Kalinowski J."/>
            <person name="Ruckert C."/>
        </authorList>
    </citation>
    <scope>NUCLEOTIDE SEQUENCE</scope>
    <source>
        <strain evidence="2">CGMCC 1.12987</strain>
    </source>
</reference>
<dbReference type="AlphaFoldDB" id="A0A917LHY3"/>
<dbReference type="RefSeq" id="WP_188533692.1">
    <property type="nucleotide sequence ID" value="NZ_BMGR01000027.1"/>
</dbReference>
<reference evidence="2" key="2">
    <citation type="submission" date="2020-09" db="EMBL/GenBank/DDBJ databases">
        <authorList>
            <person name="Sun Q."/>
            <person name="Zhou Y."/>
        </authorList>
    </citation>
    <scope>NUCLEOTIDE SEQUENCE</scope>
    <source>
        <strain evidence="2">CGMCC 1.12987</strain>
    </source>
</reference>
<organism evidence="2 3">
    <name type="scientific">Paenibacillus abyssi</name>
    <dbReference type="NCBI Taxonomy" id="1340531"/>
    <lineage>
        <taxon>Bacteria</taxon>
        <taxon>Bacillati</taxon>
        <taxon>Bacillota</taxon>
        <taxon>Bacilli</taxon>
        <taxon>Bacillales</taxon>
        <taxon>Paenibacillaceae</taxon>
        <taxon>Paenibacillus</taxon>
    </lineage>
</organism>
<evidence type="ECO:0000256" key="1">
    <source>
        <dbReference type="SAM" id="Phobius"/>
    </source>
</evidence>
<comment type="caution">
    <text evidence="2">The sequence shown here is derived from an EMBL/GenBank/DDBJ whole genome shotgun (WGS) entry which is preliminary data.</text>
</comment>
<keyword evidence="3" id="KW-1185">Reference proteome</keyword>
<feature type="transmembrane region" description="Helical" evidence="1">
    <location>
        <begin position="68"/>
        <end position="86"/>
    </location>
</feature>
<evidence type="ECO:0000313" key="3">
    <source>
        <dbReference type="Proteomes" id="UP000644756"/>
    </source>
</evidence>
<accession>A0A917LHY3</accession>
<dbReference type="Pfam" id="PF14007">
    <property type="entry name" value="YtpI"/>
    <property type="match status" value="1"/>
</dbReference>
<dbReference type="InterPro" id="IPR025618">
    <property type="entry name" value="YtpI"/>
</dbReference>
<gene>
    <name evidence="2" type="ORF">GCM10010916_48620</name>
</gene>
<keyword evidence="1" id="KW-0812">Transmembrane</keyword>
<dbReference type="Proteomes" id="UP000644756">
    <property type="component" value="Unassembled WGS sequence"/>
</dbReference>
<protein>
    <recommendedName>
        <fullName evidence="4">YtpI-like protein</fullName>
    </recommendedName>
</protein>
<sequence length="97" mass="10855">MVIVQWLLIAGILASLLLTVFFSTKSRRSKDHRARGLYTARMNICMGIMLVLMSLIQMVMFSGSTVRVIVGSVFLVLGLFNLFAGLRNHTIYGSMKQ</sequence>
<evidence type="ECO:0008006" key="4">
    <source>
        <dbReference type="Google" id="ProtNLM"/>
    </source>
</evidence>
<feature type="transmembrane region" description="Helical" evidence="1">
    <location>
        <begin position="44"/>
        <end position="62"/>
    </location>
</feature>
<keyword evidence="1" id="KW-1133">Transmembrane helix</keyword>
<proteinExistence type="predicted"/>